<dbReference type="AlphaFoldDB" id="U7PTU0"/>
<evidence type="ECO:0000313" key="3">
    <source>
        <dbReference type="Proteomes" id="UP000018087"/>
    </source>
</evidence>
<accession>U7PTU0</accession>
<feature type="compositionally biased region" description="Basic and acidic residues" evidence="1">
    <location>
        <begin position="216"/>
        <end position="241"/>
    </location>
</feature>
<dbReference type="eggNOG" id="ENOG502S320">
    <property type="taxonomic scope" value="Eukaryota"/>
</dbReference>
<evidence type="ECO:0000313" key="2">
    <source>
        <dbReference type="EMBL" id="ERS97870.1"/>
    </source>
</evidence>
<feature type="compositionally biased region" description="Low complexity" evidence="1">
    <location>
        <begin position="249"/>
        <end position="288"/>
    </location>
</feature>
<gene>
    <name evidence="2" type="ORF">HMPREF1624_06041</name>
</gene>
<proteinExistence type="predicted"/>
<feature type="region of interest" description="Disordered" evidence="1">
    <location>
        <begin position="215"/>
        <end position="421"/>
    </location>
</feature>
<keyword evidence="3" id="KW-1185">Reference proteome</keyword>
<dbReference type="EMBL" id="KI440847">
    <property type="protein sequence ID" value="ERS97870.1"/>
    <property type="molecule type" value="Genomic_DNA"/>
</dbReference>
<sequence>MANNRSGEGPVDLNANPNALGSIHVKSVKEAAALSQYLPIRWDELPKLPFYSRLVGYDDSWYRATIAMSVIGMRSRAQRMLSQEEVQILANMTAGLTTTMSYEFPVMLGTSIFLERRTRPTFGFPFYKPKEGFDPNVFPTKTSRLIEGPMARTAWHVFRFSMYAAASHFVLRTAFFAYGTVANSYVFDRDPRLADLRTSLKSALAAKRGPDSILKVTERAASRTAEAREALERRGRDREAQQRGVLPDQEQQQHQQQQQQQQYQPYQQYQSPPQQQQQKQPQTQSYDDYSTDLDDDFYDDASPVSPAEQRRRSGWKQQPTSGTGEGTAWDRLRSPGHAGEKPTAISQAPPGQYGWEALRKGKSPPQPPSKQDNSNRPTTGDYTFNEDEEEKSYARNQAQKDFDAMLEKERQGESDRPSRRW</sequence>
<protein>
    <submittedName>
        <fullName evidence="2">Uncharacterized protein</fullName>
    </submittedName>
</protein>
<feature type="compositionally biased region" description="Polar residues" evidence="1">
    <location>
        <begin position="372"/>
        <end position="382"/>
    </location>
</feature>
<feature type="compositionally biased region" description="Acidic residues" evidence="1">
    <location>
        <begin position="289"/>
        <end position="299"/>
    </location>
</feature>
<dbReference type="HOGENOM" id="CLU_061439_0_0_1"/>
<dbReference type="STRING" id="1391915.U7PTU0"/>
<name>U7PTU0_SPOS1</name>
<dbReference type="OrthoDB" id="4204700at2759"/>
<evidence type="ECO:0000256" key="1">
    <source>
        <dbReference type="SAM" id="MobiDB-lite"/>
    </source>
</evidence>
<feature type="compositionally biased region" description="Basic and acidic residues" evidence="1">
    <location>
        <begin position="398"/>
        <end position="421"/>
    </location>
</feature>
<organism evidence="2 3">
    <name type="scientific">Sporothrix schenckii (strain ATCC 58251 / de Perez 2211183)</name>
    <name type="common">Rose-picker's disease fungus</name>
    <dbReference type="NCBI Taxonomy" id="1391915"/>
    <lineage>
        <taxon>Eukaryota</taxon>
        <taxon>Fungi</taxon>
        <taxon>Dikarya</taxon>
        <taxon>Ascomycota</taxon>
        <taxon>Pezizomycotina</taxon>
        <taxon>Sordariomycetes</taxon>
        <taxon>Sordariomycetidae</taxon>
        <taxon>Ophiostomatales</taxon>
        <taxon>Ophiostomataceae</taxon>
        <taxon>Sporothrix</taxon>
    </lineage>
</organism>
<dbReference type="Proteomes" id="UP000018087">
    <property type="component" value="Unassembled WGS sequence"/>
</dbReference>
<reference evidence="3" key="1">
    <citation type="journal article" date="2014" name="Genome Announc.">
        <title>Genome sequence of the pathogenic fungus Sporothrix schenckii (ATCC 58251).</title>
        <authorList>
            <person name="Cuomo C.A."/>
            <person name="Rodriguez-Del Valle N."/>
            <person name="Perez-Sanchez L."/>
            <person name="Abouelleil A."/>
            <person name="Goldberg J."/>
            <person name="Young S."/>
            <person name="Zeng Q."/>
            <person name="Birren B.W."/>
        </authorList>
    </citation>
    <scope>NUCLEOTIDE SEQUENCE [LARGE SCALE GENOMIC DNA]</scope>
    <source>
        <strain evidence="3">ATCC 58251 / de Perez 2211183</strain>
    </source>
</reference>